<dbReference type="PANTHER" id="PTHR21528">
    <property type="entry name" value="DEHYDRODOLICHYL DIPHOSPHATE SYNTHASE COMPLEX SUBUNIT NUS1"/>
    <property type="match status" value="1"/>
</dbReference>
<evidence type="ECO:0000256" key="8">
    <source>
        <dbReference type="ARBA" id="ARBA00022824"/>
    </source>
</evidence>
<keyword evidence="15" id="KW-1185">Reference proteome</keyword>
<dbReference type="Gene3D" id="3.40.1180.10">
    <property type="entry name" value="Decaprenyl diphosphate synthase-like"/>
    <property type="match status" value="1"/>
</dbReference>
<reference evidence="14" key="1">
    <citation type="submission" date="2024-10" db="EMBL/GenBank/DDBJ databases">
        <authorList>
            <person name="Ryan C."/>
        </authorList>
    </citation>
    <scope>NUCLEOTIDE SEQUENCE [LARGE SCALE GENOMIC DNA]</scope>
</reference>
<evidence type="ECO:0000256" key="13">
    <source>
        <dbReference type="SAM" id="Phobius"/>
    </source>
</evidence>
<dbReference type="PANTHER" id="PTHR21528:SF0">
    <property type="entry name" value="DEHYDRODOLICHYL DIPHOSPHATE SYNTHASE COMPLEX SUBUNIT NUS1"/>
    <property type="match status" value="1"/>
</dbReference>
<evidence type="ECO:0000313" key="15">
    <source>
        <dbReference type="Proteomes" id="UP001497457"/>
    </source>
</evidence>
<protein>
    <recommendedName>
        <fullName evidence="5">ditrans,polycis-polyprenyl diphosphate synthase [(2E,6E)-farnesyldiphosphate specific]</fullName>
        <ecNumber evidence="5">2.5.1.87</ecNumber>
    </recommendedName>
</protein>
<keyword evidence="9" id="KW-0460">Magnesium</keyword>
<dbReference type="EMBL" id="OZ075125">
    <property type="protein sequence ID" value="CAL4929595.1"/>
    <property type="molecule type" value="Genomic_DNA"/>
</dbReference>
<dbReference type="GO" id="GO:0045547">
    <property type="term" value="F:ditrans,polycis-polyprenyl diphosphate synthase [(2E,6E)-farnesyl diphosphate specific] activity"/>
    <property type="evidence" value="ECO:0007669"/>
    <property type="project" value="UniProtKB-EC"/>
</dbReference>
<evidence type="ECO:0000256" key="7">
    <source>
        <dbReference type="ARBA" id="ARBA00022692"/>
    </source>
</evidence>
<organism evidence="14 15">
    <name type="scientific">Urochloa decumbens</name>
    <dbReference type="NCBI Taxonomy" id="240449"/>
    <lineage>
        <taxon>Eukaryota</taxon>
        <taxon>Viridiplantae</taxon>
        <taxon>Streptophyta</taxon>
        <taxon>Embryophyta</taxon>
        <taxon>Tracheophyta</taxon>
        <taxon>Spermatophyta</taxon>
        <taxon>Magnoliopsida</taxon>
        <taxon>Liliopsida</taxon>
        <taxon>Poales</taxon>
        <taxon>Poaceae</taxon>
        <taxon>PACMAD clade</taxon>
        <taxon>Panicoideae</taxon>
        <taxon>Panicodae</taxon>
        <taxon>Paniceae</taxon>
        <taxon>Melinidinae</taxon>
        <taxon>Urochloa</taxon>
    </lineage>
</organism>
<evidence type="ECO:0000256" key="9">
    <source>
        <dbReference type="ARBA" id="ARBA00022842"/>
    </source>
</evidence>
<evidence type="ECO:0000256" key="6">
    <source>
        <dbReference type="ARBA" id="ARBA00022679"/>
    </source>
</evidence>
<evidence type="ECO:0000313" key="14">
    <source>
        <dbReference type="EMBL" id="CAL4929595.1"/>
    </source>
</evidence>
<evidence type="ECO:0000256" key="3">
    <source>
        <dbReference type="ARBA" id="ARBA00004922"/>
    </source>
</evidence>
<dbReference type="SUPFAM" id="SSF64005">
    <property type="entry name" value="Undecaprenyl diphosphate synthase"/>
    <property type="match status" value="1"/>
</dbReference>
<evidence type="ECO:0000256" key="10">
    <source>
        <dbReference type="ARBA" id="ARBA00022989"/>
    </source>
</evidence>
<evidence type="ECO:0000256" key="5">
    <source>
        <dbReference type="ARBA" id="ARBA00012596"/>
    </source>
</evidence>
<keyword evidence="6" id="KW-0808">Transferase</keyword>
<dbReference type="EC" id="2.5.1.87" evidence="5"/>
<gene>
    <name evidence="14" type="ORF">URODEC1_LOCUS25907</name>
</gene>
<evidence type="ECO:0000256" key="1">
    <source>
        <dbReference type="ARBA" id="ARBA00001946"/>
    </source>
</evidence>
<evidence type="ECO:0000256" key="4">
    <source>
        <dbReference type="ARBA" id="ARBA00005432"/>
    </source>
</evidence>
<comment type="pathway">
    <text evidence="3">Protein modification; protein glycosylation.</text>
</comment>
<dbReference type="Proteomes" id="UP001497457">
    <property type="component" value="Chromosome 15b"/>
</dbReference>
<name>A0ABC8XQV4_9POAL</name>
<evidence type="ECO:0000256" key="2">
    <source>
        <dbReference type="ARBA" id="ARBA00004586"/>
    </source>
</evidence>
<keyword evidence="11 13" id="KW-0472">Membrane</keyword>
<sequence length="282" mass="31198">MDSKAMEVFVASQAPISLNQAPPHHSTALRRYLDLMSRPSIILKLILGLLWGIIHLAISLFNLWSLLIYNLECYLISSGLLRKYRYLNLDRLKSLAIVVDSKEAKNTVKIRQLLCWLSTMGVKYICLYDIEGVLKKSFEPAMKGSRDGKAGEYLGIGASISHSSHKDLVVECISGSDGKEGIAKAANLLCSTYLNGGTHGNGKREPAFTEADMASSLKAVGCGGPEPDLLLMYGPARCHLGFPAWRLRYTEIMHMGPLKSMKYGAIVKALYNFSKKYQNYGK</sequence>
<dbReference type="InterPro" id="IPR038887">
    <property type="entry name" value="Nus1/NgBR"/>
</dbReference>
<accession>A0ABC8XQV4</accession>
<dbReference type="InterPro" id="IPR036424">
    <property type="entry name" value="UPP_synth-like_sf"/>
</dbReference>
<keyword evidence="8" id="KW-0256">Endoplasmic reticulum</keyword>
<dbReference type="GO" id="GO:0005789">
    <property type="term" value="C:endoplasmic reticulum membrane"/>
    <property type="evidence" value="ECO:0007669"/>
    <property type="project" value="UniProtKB-SubCell"/>
</dbReference>
<keyword evidence="7 13" id="KW-0812">Transmembrane</keyword>
<dbReference type="AlphaFoldDB" id="A0ABC8XQV4"/>
<comment type="subcellular location">
    <subcellularLocation>
        <location evidence="2">Endoplasmic reticulum membrane</location>
    </subcellularLocation>
</comment>
<proteinExistence type="inferred from homology"/>
<keyword evidence="10 13" id="KW-1133">Transmembrane helix</keyword>
<comment type="similarity">
    <text evidence="4">Belongs to the UPP synthase family.</text>
</comment>
<comment type="catalytic activity">
    <reaction evidence="12">
        <text>n isopentenyl diphosphate + (2E,6E)-farnesyl diphosphate = a di-trans,poly-cis-polyprenyl diphosphate + n diphosphate</text>
        <dbReference type="Rhea" id="RHEA:53008"/>
        <dbReference type="Rhea" id="RHEA-COMP:19494"/>
        <dbReference type="ChEBI" id="CHEBI:33019"/>
        <dbReference type="ChEBI" id="CHEBI:128769"/>
        <dbReference type="ChEBI" id="CHEBI:136960"/>
        <dbReference type="ChEBI" id="CHEBI:175763"/>
        <dbReference type="EC" id="2.5.1.87"/>
    </reaction>
</comment>
<feature type="transmembrane region" description="Helical" evidence="13">
    <location>
        <begin position="41"/>
        <end position="61"/>
    </location>
</feature>
<evidence type="ECO:0000256" key="11">
    <source>
        <dbReference type="ARBA" id="ARBA00023136"/>
    </source>
</evidence>
<evidence type="ECO:0000256" key="12">
    <source>
        <dbReference type="ARBA" id="ARBA00047353"/>
    </source>
</evidence>
<comment type="cofactor">
    <cofactor evidence="1">
        <name>Mg(2+)</name>
        <dbReference type="ChEBI" id="CHEBI:18420"/>
    </cofactor>
</comment>